<evidence type="ECO:0000256" key="4">
    <source>
        <dbReference type="ARBA" id="ARBA00023170"/>
    </source>
</evidence>
<feature type="signal peptide" evidence="5">
    <location>
        <begin position="1"/>
        <end position="20"/>
    </location>
</feature>
<reference evidence="8" key="2">
    <citation type="submission" date="2025-08" db="UniProtKB">
        <authorList>
            <consortium name="Ensembl"/>
        </authorList>
    </citation>
    <scope>IDENTIFICATION</scope>
</reference>
<proteinExistence type="inferred from homology"/>
<dbReference type="PANTHER" id="PTHR20859">
    <property type="entry name" value="INTERFERON/INTERLEUKIN RECEPTOR"/>
    <property type="match status" value="1"/>
</dbReference>
<sequence>MSRLLLGVVLLGNLSVCVKAQVTLAPPAQVKFNSTDYRNILHWTPAPSSSSLQYDVQWKIYGEADWLDVDGCQGVQKLHCDLSAVTSEPREWYYARVRASSVASSSKSGWTLSPRFSPRWDTKISPPALKLNLTEQSIVVRVKSPRTLVRKLHSNLHYKIYVTNTNGKEEVFQINCCSNKLTLKNLDHNSKYCLQAQTVIPLQAKSSARSSEKCVTTL</sequence>
<dbReference type="Ensembl" id="ENSAOCT00000027887.2">
    <property type="protein sequence ID" value="ENSAOCP00000018342.1"/>
    <property type="gene ID" value="ENSAOCG00000023521.2"/>
</dbReference>
<dbReference type="Pfam" id="PF01108">
    <property type="entry name" value="Tissue_fac"/>
    <property type="match status" value="1"/>
</dbReference>
<evidence type="ECO:0000313" key="8">
    <source>
        <dbReference type="Ensembl" id="ENSAOCP00000018342.1"/>
    </source>
</evidence>
<dbReference type="GO" id="GO:0004896">
    <property type="term" value="F:cytokine receptor activity"/>
    <property type="evidence" value="ECO:0007669"/>
    <property type="project" value="TreeGrafter"/>
</dbReference>
<dbReference type="Proteomes" id="UP001501940">
    <property type="component" value="Chromosome 16"/>
</dbReference>
<dbReference type="FunFam" id="2.60.40.10:FF:000348">
    <property type="entry name" value="Interleukin 20 receptor subunit alpha"/>
    <property type="match status" value="1"/>
</dbReference>
<feature type="domain" description="Fibronectin type-III" evidence="6">
    <location>
        <begin position="6"/>
        <end position="107"/>
    </location>
</feature>
<dbReference type="InterPro" id="IPR015373">
    <property type="entry name" value="Interferon/interleukin_rcp_dom"/>
</dbReference>
<keyword evidence="9" id="KW-1185">Reference proteome</keyword>
<evidence type="ECO:0000313" key="9">
    <source>
        <dbReference type="Proteomes" id="UP001501940"/>
    </source>
</evidence>
<evidence type="ECO:0000259" key="7">
    <source>
        <dbReference type="Pfam" id="PF09294"/>
    </source>
</evidence>
<evidence type="ECO:0000256" key="2">
    <source>
        <dbReference type="ARBA" id="ARBA00022729"/>
    </source>
</evidence>
<keyword evidence="3" id="KW-1015">Disulfide bond</keyword>
<dbReference type="SUPFAM" id="SSF49265">
    <property type="entry name" value="Fibronectin type III"/>
    <property type="match status" value="2"/>
</dbReference>
<accession>A0A3Q1BUB4</accession>
<evidence type="ECO:0000256" key="1">
    <source>
        <dbReference type="ARBA" id="ARBA00005399"/>
    </source>
</evidence>
<dbReference type="Pfam" id="PF09294">
    <property type="entry name" value="Interfer-bind"/>
    <property type="match status" value="1"/>
</dbReference>
<reference evidence="8" key="3">
    <citation type="submission" date="2025-09" db="UniProtKB">
        <authorList>
            <consortium name="Ensembl"/>
        </authorList>
    </citation>
    <scope>IDENTIFICATION</scope>
</reference>
<dbReference type="InterPro" id="IPR003961">
    <property type="entry name" value="FN3_dom"/>
</dbReference>
<reference evidence="8 9" key="1">
    <citation type="submission" date="2022-01" db="EMBL/GenBank/DDBJ databases">
        <title>A chromosome-scale genome assembly of the false clownfish, Amphiprion ocellaris.</title>
        <authorList>
            <person name="Ryu T."/>
        </authorList>
    </citation>
    <scope>NUCLEOTIDE SEQUENCE [LARGE SCALE GENOMIC DNA]</scope>
</reference>
<evidence type="ECO:0000256" key="5">
    <source>
        <dbReference type="SAM" id="SignalP"/>
    </source>
</evidence>
<evidence type="ECO:0000256" key="3">
    <source>
        <dbReference type="ARBA" id="ARBA00023157"/>
    </source>
</evidence>
<name>A0A3Q1BUB4_AMPOC</name>
<dbReference type="GeneID" id="111583945"/>
<comment type="similarity">
    <text evidence="1">Belongs to the type II cytokine receptor family.</text>
</comment>
<dbReference type="RefSeq" id="XP_035814507.1">
    <property type="nucleotide sequence ID" value="XM_035958614.2"/>
</dbReference>
<dbReference type="InterPro" id="IPR013783">
    <property type="entry name" value="Ig-like_fold"/>
</dbReference>
<keyword evidence="2 5" id="KW-0732">Signal</keyword>
<dbReference type="InterPro" id="IPR050650">
    <property type="entry name" value="Type-II_Cytokine-TF_Rcpt"/>
</dbReference>
<dbReference type="InterPro" id="IPR036116">
    <property type="entry name" value="FN3_sf"/>
</dbReference>
<dbReference type="OrthoDB" id="10007376at2759"/>
<evidence type="ECO:0008006" key="10">
    <source>
        <dbReference type="Google" id="ProtNLM"/>
    </source>
</evidence>
<feature type="domain" description="Interferon/interleukin receptor" evidence="7">
    <location>
        <begin position="122"/>
        <end position="217"/>
    </location>
</feature>
<organism evidence="8 9">
    <name type="scientific">Amphiprion ocellaris</name>
    <name type="common">Clown anemonefish</name>
    <dbReference type="NCBI Taxonomy" id="80972"/>
    <lineage>
        <taxon>Eukaryota</taxon>
        <taxon>Metazoa</taxon>
        <taxon>Chordata</taxon>
        <taxon>Craniata</taxon>
        <taxon>Vertebrata</taxon>
        <taxon>Euteleostomi</taxon>
        <taxon>Actinopterygii</taxon>
        <taxon>Neopterygii</taxon>
        <taxon>Teleostei</taxon>
        <taxon>Neoteleostei</taxon>
        <taxon>Acanthomorphata</taxon>
        <taxon>Ovalentaria</taxon>
        <taxon>Pomacentridae</taxon>
        <taxon>Amphiprion</taxon>
    </lineage>
</organism>
<dbReference type="GO" id="GO:0005886">
    <property type="term" value="C:plasma membrane"/>
    <property type="evidence" value="ECO:0007669"/>
    <property type="project" value="TreeGrafter"/>
</dbReference>
<keyword evidence="4" id="KW-0675">Receptor</keyword>
<gene>
    <name evidence="8" type="primary">IL22RA2</name>
</gene>
<dbReference type="STRING" id="80972.ENSAOCP00000018342"/>
<dbReference type="PANTHER" id="PTHR20859:SF53">
    <property type="entry name" value="INTERLEUKIN-22 RECEPTOR SUBUNIT ALPHA-1"/>
    <property type="match status" value="1"/>
</dbReference>
<dbReference type="GeneTree" id="ENSGT00940000165457"/>
<dbReference type="Gene3D" id="2.60.40.10">
    <property type="entry name" value="Immunoglobulins"/>
    <property type="match status" value="2"/>
</dbReference>
<dbReference type="AlphaFoldDB" id="A0A3Q1BUB4"/>
<evidence type="ECO:0000259" key="6">
    <source>
        <dbReference type="Pfam" id="PF01108"/>
    </source>
</evidence>
<dbReference type="OMA" id="SMENYYE"/>
<feature type="chain" id="PRO_5018616183" description="Interleukin 22 receptor, alpha 2" evidence="5">
    <location>
        <begin position="21"/>
        <end position="218"/>
    </location>
</feature>
<protein>
    <recommendedName>
        <fullName evidence="10">Interleukin 22 receptor, alpha 2</fullName>
    </recommendedName>
</protein>